<keyword evidence="1" id="KW-0812">Transmembrane</keyword>
<organism evidence="2 3">
    <name type="scientific">Dentiscutata erythropus</name>
    <dbReference type="NCBI Taxonomy" id="1348616"/>
    <lineage>
        <taxon>Eukaryota</taxon>
        <taxon>Fungi</taxon>
        <taxon>Fungi incertae sedis</taxon>
        <taxon>Mucoromycota</taxon>
        <taxon>Glomeromycotina</taxon>
        <taxon>Glomeromycetes</taxon>
        <taxon>Diversisporales</taxon>
        <taxon>Gigasporaceae</taxon>
        <taxon>Dentiscutata</taxon>
    </lineage>
</organism>
<dbReference type="EMBL" id="CAJVPY010033744">
    <property type="protein sequence ID" value="CAG8799274.1"/>
    <property type="molecule type" value="Genomic_DNA"/>
</dbReference>
<keyword evidence="1" id="KW-0472">Membrane</keyword>
<keyword evidence="3" id="KW-1185">Reference proteome</keyword>
<protein>
    <submittedName>
        <fullName evidence="2">2782_t:CDS:1</fullName>
    </submittedName>
</protein>
<comment type="caution">
    <text evidence="2">The sequence shown here is derived from an EMBL/GenBank/DDBJ whole genome shotgun (WGS) entry which is preliminary data.</text>
</comment>
<keyword evidence="1" id="KW-1133">Transmembrane helix</keyword>
<evidence type="ECO:0000256" key="1">
    <source>
        <dbReference type="SAM" id="Phobius"/>
    </source>
</evidence>
<accession>A0A9N9JVG7</accession>
<name>A0A9N9JVG7_9GLOM</name>
<gene>
    <name evidence="2" type="ORF">DERYTH_LOCUS23036</name>
</gene>
<dbReference type="AlphaFoldDB" id="A0A9N9JVG7"/>
<reference evidence="2" key="1">
    <citation type="submission" date="2021-06" db="EMBL/GenBank/DDBJ databases">
        <authorList>
            <person name="Kallberg Y."/>
            <person name="Tangrot J."/>
            <person name="Rosling A."/>
        </authorList>
    </citation>
    <scope>NUCLEOTIDE SEQUENCE</scope>
    <source>
        <strain evidence="2">MA453B</strain>
    </source>
</reference>
<evidence type="ECO:0000313" key="3">
    <source>
        <dbReference type="Proteomes" id="UP000789405"/>
    </source>
</evidence>
<sequence>IAGVIAVGAIMRAIVGAIIGVSELLFIIEASKLYILKLYGFLITLVV</sequence>
<feature type="transmembrane region" description="Helical" evidence="1">
    <location>
        <begin position="6"/>
        <end position="28"/>
    </location>
</feature>
<feature type="non-terminal residue" evidence="2">
    <location>
        <position position="47"/>
    </location>
</feature>
<evidence type="ECO:0000313" key="2">
    <source>
        <dbReference type="EMBL" id="CAG8799274.1"/>
    </source>
</evidence>
<feature type="non-terminal residue" evidence="2">
    <location>
        <position position="1"/>
    </location>
</feature>
<dbReference type="Proteomes" id="UP000789405">
    <property type="component" value="Unassembled WGS sequence"/>
</dbReference>
<proteinExistence type="predicted"/>